<dbReference type="SUPFAM" id="SSF56672">
    <property type="entry name" value="DNA/RNA polymerases"/>
    <property type="match status" value="1"/>
</dbReference>
<organism evidence="3 4">
    <name type="scientific">Candidatus Kerfeldbacteria bacterium CG08_land_8_20_14_0_20_43_14</name>
    <dbReference type="NCBI Taxonomy" id="2014246"/>
    <lineage>
        <taxon>Bacteria</taxon>
        <taxon>Candidatus Kerfeldiibacteriota</taxon>
    </lineage>
</organism>
<gene>
    <name evidence="3" type="ORF">COT26_00765</name>
</gene>
<dbReference type="PROSITE" id="PS50173">
    <property type="entry name" value="UMUC"/>
    <property type="match status" value="1"/>
</dbReference>
<dbReference type="Proteomes" id="UP000236845">
    <property type="component" value="Unassembled WGS sequence"/>
</dbReference>
<evidence type="ECO:0000313" key="4">
    <source>
        <dbReference type="Proteomes" id="UP000236845"/>
    </source>
</evidence>
<comment type="caution">
    <text evidence="3">The sequence shown here is derived from an EMBL/GenBank/DDBJ whole genome shotgun (WGS) entry which is preliminary data.</text>
</comment>
<feature type="domain" description="UmuC" evidence="2">
    <location>
        <begin position="22"/>
        <end position="199"/>
    </location>
</feature>
<dbReference type="Pfam" id="PF00817">
    <property type="entry name" value="IMS"/>
    <property type="match status" value="1"/>
</dbReference>
<dbReference type="InterPro" id="IPR050116">
    <property type="entry name" value="DNA_polymerase-Y"/>
</dbReference>
<dbReference type="InterPro" id="IPR043128">
    <property type="entry name" value="Rev_trsase/Diguanyl_cyclase"/>
</dbReference>
<protein>
    <recommendedName>
        <fullName evidence="2">UmuC domain-containing protein</fullName>
    </recommendedName>
</protein>
<evidence type="ECO:0000259" key="2">
    <source>
        <dbReference type="PROSITE" id="PS50173"/>
    </source>
</evidence>
<dbReference type="PANTHER" id="PTHR11076:SF33">
    <property type="entry name" value="DNA POLYMERASE KAPPA"/>
    <property type="match status" value="1"/>
</dbReference>
<accession>A0A2H0YT32</accession>
<dbReference type="Gene3D" id="1.10.150.20">
    <property type="entry name" value="5' to 3' exonuclease, C-terminal subdomain"/>
    <property type="match status" value="1"/>
</dbReference>
<reference evidence="4" key="1">
    <citation type="submission" date="2017-09" db="EMBL/GenBank/DDBJ databases">
        <title>Depth-based differentiation of microbial function through sediment-hosted aquifers and enrichment of novel symbionts in the deep terrestrial subsurface.</title>
        <authorList>
            <person name="Probst A.J."/>
            <person name="Ladd B."/>
            <person name="Jarett J.K."/>
            <person name="Geller-Mcgrath D.E."/>
            <person name="Sieber C.M.K."/>
            <person name="Emerson J.B."/>
            <person name="Anantharaman K."/>
            <person name="Thomas B.C."/>
            <person name="Malmstrom R."/>
            <person name="Stieglmeier M."/>
            <person name="Klingl A."/>
            <person name="Woyke T."/>
            <person name="Ryan C.M."/>
            <person name="Banfield J.F."/>
        </authorList>
    </citation>
    <scope>NUCLEOTIDE SEQUENCE [LARGE SCALE GENOMIC DNA]</scope>
</reference>
<dbReference type="GO" id="GO:0003887">
    <property type="term" value="F:DNA-directed DNA polymerase activity"/>
    <property type="evidence" value="ECO:0007669"/>
    <property type="project" value="TreeGrafter"/>
</dbReference>
<comment type="similarity">
    <text evidence="1">Belongs to the DNA polymerase type-Y family.</text>
</comment>
<dbReference type="Gene3D" id="3.30.70.270">
    <property type="match status" value="1"/>
</dbReference>
<dbReference type="GO" id="GO:0006281">
    <property type="term" value="P:DNA repair"/>
    <property type="evidence" value="ECO:0007669"/>
    <property type="project" value="InterPro"/>
</dbReference>
<evidence type="ECO:0000256" key="1">
    <source>
        <dbReference type="ARBA" id="ARBA00010945"/>
    </source>
</evidence>
<proteinExistence type="inferred from homology"/>
<sequence length="273" mass="30807">MNLYKRYMNNQKTNTELVNHHYLLVSIWHFAASVEEALNPRFRNSPLAIIENEDSELKIVDCNAMAANLGIKKGLGLKKALQITPRLVIRPIQSNHLKGFANNFIKISKKLGGVINSNQHEILLRIPYSTPIERAAMFLKIQNICWQELECKIVAGFGSSPVLAKLANLTLHQPGFRYFDKADKFNLQQVPIRFLPGLGKQNALKLKNSGVNSVKDFINETSENIYSLLGRAGLALRYKVIAWHPQPDLPEKPHAKPRLNFGLFKNNFSATPA</sequence>
<dbReference type="InterPro" id="IPR043502">
    <property type="entry name" value="DNA/RNA_pol_sf"/>
</dbReference>
<dbReference type="GO" id="GO:0042276">
    <property type="term" value="P:error-prone translesion synthesis"/>
    <property type="evidence" value="ECO:0007669"/>
    <property type="project" value="TreeGrafter"/>
</dbReference>
<dbReference type="PANTHER" id="PTHR11076">
    <property type="entry name" value="DNA REPAIR POLYMERASE UMUC / TRANSFERASE FAMILY MEMBER"/>
    <property type="match status" value="1"/>
</dbReference>
<name>A0A2H0YT32_9BACT</name>
<evidence type="ECO:0000313" key="3">
    <source>
        <dbReference type="EMBL" id="PIS40913.1"/>
    </source>
</evidence>
<dbReference type="EMBL" id="PEXW01000015">
    <property type="protein sequence ID" value="PIS40913.1"/>
    <property type="molecule type" value="Genomic_DNA"/>
</dbReference>
<dbReference type="InterPro" id="IPR001126">
    <property type="entry name" value="UmuC"/>
</dbReference>
<dbReference type="AlphaFoldDB" id="A0A2H0YT32"/>
<dbReference type="Gene3D" id="3.40.1170.60">
    <property type="match status" value="1"/>
</dbReference>